<dbReference type="OrthoDB" id="8942143at2759"/>
<keyword evidence="1" id="KW-1185">Reference proteome</keyword>
<name>A0A6P6MZE3_CARAU</name>
<sequence>MDLVNSGYWPASTSSSTLYSINLFSSVRELKIIVPALSRQAFAKLLEHRTKCGGRSGPVCGDTLQRSFLEFSYCAFEEDNLSCGAPFTCPACTPDMLAISVDGNRKLYRFCRNGSSDSSFFEGAFIAEDTSVSAFVDLLHKGVKQLPGQGRCGSSSWTAAKETSRRTYKRTYEEGIEVAVCRHGFLLKALNMFRDYMEWQKPRRSRVNCGGGS</sequence>
<dbReference type="Proteomes" id="UP000515129">
    <property type="component" value="Unplaced"/>
</dbReference>
<proteinExistence type="predicted"/>
<dbReference type="PANTHER" id="PTHR33104">
    <property type="entry name" value="SI:DKEY-29D5.2"/>
    <property type="match status" value="1"/>
</dbReference>
<protein>
    <submittedName>
        <fullName evidence="2">Uncharacterized protein LOC113072994</fullName>
    </submittedName>
</protein>
<dbReference type="AlphaFoldDB" id="A0A6P6MZE3"/>
<dbReference type="KEGG" id="caua:113072994"/>
<accession>A0A6P6MZE3</accession>
<reference evidence="2" key="1">
    <citation type="submission" date="2025-08" db="UniProtKB">
        <authorList>
            <consortium name="RefSeq"/>
        </authorList>
    </citation>
    <scope>IDENTIFICATION</scope>
    <source>
        <strain evidence="2">Wakin</strain>
        <tissue evidence="2">Muscle</tissue>
    </source>
</reference>
<evidence type="ECO:0000313" key="2">
    <source>
        <dbReference type="RefSeq" id="XP_026101659.1"/>
    </source>
</evidence>
<dbReference type="GeneID" id="113072994"/>
<dbReference type="Pfam" id="PF18758">
    <property type="entry name" value="KDZ"/>
    <property type="match status" value="1"/>
</dbReference>
<dbReference type="RefSeq" id="XP_026101659.1">
    <property type="nucleotide sequence ID" value="XM_026245874.1"/>
</dbReference>
<organism evidence="1 2">
    <name type="scientific">Carassius auratus</name>
    <name type="common">Goldfish</name>
    <dbReference type="NCBI Taxonomy" id="7957"/>
    <lineage>
        <taxon>Eukaryota</taxon>
        <taxon>Metazoa</taxon>
        <taxon>Chordata</taxon>
        <taxon>Craniata</taxon>
        <taxon>Vertebrata</taxon>
        <taxon>Euteleostomi</taxon>
        <taxon>Actinopterygii</taxon>
        <taxon>Neopterygii</taxon>
        <taxon>Teleostei</taxon>
        <taxon>Ostariophysi</taxon>
        <taxon>Cypriniformes</taxon>
        <taxon>Cyprinidae</taxon>
        <taxon>Cyprininae</taxon>
        <taxon>Carassius</taxon>
    </lineage>
</organism>
<dbReference type="PANTHER" id="PTHR33104:SF2">
    <property type="entry name" value="CXC3 LIKE CYSTEINE CLUSTER DOMAIN-CONTAINING PROTEIN"/>
    <property type="match status" value="1"/>
</dbReference>
<evidence type="ECO:0000313" key="1">
    <source>
        <dbReference type="Proteomes" id="UP000515129"/>
    </source>
</evidence>
<gene>
    <name evidence="2" type="primary">LOC113072994</name>
</gene>
<dbReference type="InterPro" id="IPR040521">
    <property type="entry name" value="KDZ"/>
</dbReference>